<dbReference type="WBParaSite" id="PS1159_v2.g21446.t1">
    <property type="protein sequence ID" value="PS1159_v2.g21446.t1"/>
    <property type="gene ID" value="PS1159_v2.g21446"/>
</dbReference>
<sequence length="224" mass="24632">MSTTSSSEDTISSSSASSAGPKPIEKKEPLPIEDYVFDQNDEFYMAPPTAGFLHYRTAAIICGILEVAVLIGATLTLIHFYLNIGITGFYSSFCGTIFVFVAIITTTIMVIGIVTERPSFISPQMRFLQVEVGVLLIGALISISSMSLGIESTATLFGPFVNVHMMEDSMGPIWPFNLATVCFCGAALGIWFYKIVEGCREFLLDKKFFEAKAKNELEMEIKRQ</sequence>
<evidence type="ECO:0000313" key="1">
    <source>
        <dbReference type="Proteomes" id="UP000887580"/>
    </source>
</evidence>
<protein>
    <submittedName>
        <fullName evidence="2">Uncharacterized protein</fullName>
    </submittedName>
</protein>
<accession>A0AC35FWD2</accession>
<name>A0AC35FWD2_9BILA</name>
<evidence type="ECO:0000313" key="2">
    <source>
        <dbReference type="WBParaSite" id="PS1159_v2.g21446.t1"/>
    </source>
</evidence>
<organism evidence="1 2">
    <name type="scientific">Panagrolaimus sp. PS1159</name>
    <dbReference type="NCBI Taxonomy" id="55785"/>
    <lineage>
        <taxon>Eukaryota</taxon>
        <taxon>Metazoa</taxon>
        <taxon>Ecdysozoa</taxon>
        <taxon>Nematoda</taxon>
        <taxon>Chromadorea</taxon>
        <taxon>Rhabditida</taxon>
        <taxon>Tylenchina</taxon>
        <taxon>Panagrolaimomorpha</taxon>
        <taxon>Panagrolaimoidea</taxon>
        <taxon>Panagrolaimidae</taxon>
        <taxon>Panagrolaimus</taxon>
    </lineage>
</organism>
<dbReference type="Proteomes" id="UP000887580">
    <property type="component" value="Unplaced"/>
</dbReference>
<proteinExistence type="predicted"/>
<reference evidence="2" key="1">
    <citation type="submission" date="2022-11" db="UniProtKB">
        <authorList>
            <consortium name="WormBaseParasite"/>
        </authorList>
    </citation>
    <scope>IDENTIFICATION</scope>
</reference>